<gene>
    <name evidence="1" type="primary">rec</name>
    <name evidence="1" type="ORF">ERMRC_20</name>
</gene>
<dbReference type="EMBL" id="MF405337">
    <property type="protein sequence ID" value="ASX97950.1"/>
    <property type="molecule type" value="Genomic_DNA"/>
</dbReference>
<sequence length="162" mass="18868">MTRIEQGPEVCKNRTVKEDELYGAVMTAINKLLAGGNNMIKTLEENIHAVIGETTEYQISEINTLLDEKQKELIKLANKGQDYEYLVDEIDEMRDKRQTLLVEDASLSGENERINELIEFIRKNKFRTLEYDDKLVRKIIQNVKVYEDHFVIAFKPGIEMEI</sequence>
<dbReference type="AlphaFoldDB" id="A0A2I4SJS8"/>
<protein>
    <submittedName>
        <fullName evidence="1">Site-specific recombinase</fullName>
    </submittedName>
</protein>
<organism evidence="1">
    <name type="scientific">Erysipelothrix rhusiopathiae</name>
    <dbReference type="NCBI Taxonomy" id="1648"/>
    <lineage>
        <taxon>Bacteria</taxon>
        <taxon>Bacillati</taxon>
        <taxon>Bacillota</taxon>
        <taxon>Erysipelotrichia</taxon>
        <taxon>Erysipelotrichales</taxon>
        <taxon>Erysipelotrichaceae</taxon>
        <taxon>Erysipelothrix</taxon>
    </lineage>
</organism>
<proteinExistence type="predicted"/>
<reference evidence="1" key="1">
    <citation type="submission" date="2017-06" db="EMBL/GenBank/DDBJ databases">
        <title>The first report of bacteriophage carrying macrolide efflux genes mef(G) and msr(D) in Erysipelothrix rhusiopathiae.</title>
        <authorList>
            <person name="Li Y."/>
            <person name="Zhang A."/>
        </authorList>
    </citation>
    <scope>NUCLEOTIDE SEQUENCE</scope>
    <source>
        <strain evidence="1">ZJ</strain>
    </source>
</reference>
<evidence type="ECO:0000313" key="1">
    <source>
        <dbReference type="EMBL" id="ASX97950.1"/>
    </source>
</evidence>
<accession>A0A2I4SJS8</accession>
<name>A0A2I4SJS8_ERYRH</name>